<sequence>MNGFESAFHFDSLVWDWIIAIYLFLAGMSAGAVMIGLYLRRNVIDGDPANNGILKAVAWLAPFGIIVGLLILVFHLTKPLEFWKIMIYFNVTSVMSMGVILFQVYMAVLFVWIGVLFRHQIISFCEGKLPSGLLDLVDGLLIKAKQVNNPLELFLGFLALVLAAYTGFLLSALKTYPMLNNPVLPILFLFSSLSSGAAACLLFGILVFKESASSPSVSWVHGFERPVVLFELFVLVTFFTGLIFSGGQNEVAAWNAIGSGFWSNWFWFGVVLIGMLLPLTLNAVSPREVRHNGGYIFVVTTLSLVGVLMLRTFILYAGQMTVV</sequence>
<comment type="similarity">
    <text evidence="2">Belongs to the NrfD family.</text>
</comment>
<feature type="transmembrane region" description="Helical" evidence="7">
    <location>
        <begin position="153"/>
        <end position="173"/>
    </location>
</feature>
<dbReference type="EMBL" id="JRWM01000041">
    <property type="protein sequence ID" value="KHA58806.1"/>
    <property type="molecule type" value="Genomic_DNA"/>
</dbReference>
<feature type="transmembrane region" description="Helical" evidence="7">
    <location>
        <begin position="296"/>
        <end position="317"/>
    </location>
</feature>
<dbReference type="Proteomes" id="UP000030520">
    <property type="component" value="Unassembled WGS sequence"/>
</dbReference>
<comment type="subcellular location">
    <subcellularLocation>
        <location evidence="1">Cell membrane</location>
        <topology evidence="1">Multi-pass membrane protein</topology>
    </subcellularLocation>
</comment>
<dbReference type="InterPro" id="IPR005614">
    <property type="entry name" value="NrfD-like"/>
</dbReference>
<feature type="transmembrane region" description="Helical" evidence="7">
    <location>
        <begin position="265"/>
        <end position="284"/>
    </location>
</feature>
<dbReference type="PANTHER" id="PTHR34856">
    <property type="entry name" value="PROTEIN NRFD"/>
    <property type="match status" value="1"/>
</dbReference>
<proteinExistence type="inferred from homology"/>
<evidence type="ECO:0000256" key="2">
    <source>
        <dbReference type="ARBA" id="ARBA00008929"/>
    </source>
</evidence>
<keyword evidence="4 7" id="KW-0812">Transmembrane</keyword>
<dbReference type="InterPro" id="IPR052049">
    <property type="entry name" value="Electron_transfer_protein"/>
</dbReference>
<evidence type="ECO:0000313" key="9">
    <source>
        <dbReference type="Proteomes" id="UP000030520"/>
    </source>
</evidence>
<feature type="transmembrane region" description="Helical" evidence="7">
    <location>
        <begin position="17"/>
        <end position="40"/>
    </location>
</feature>
<feature type="transmembrane region" description="Helical" evidence="7">
    <location>
        <begin position="52"/>
        <end position="74"/>
    </location>
</feature>
<evidence type="ECO:0000256" key="5">
    <source>
        <dbReference type="ARBA" id="ARBA00022989"/>
    </source>
</evidence>
<evidence type="ECO:0000313" key="8">
    <source>
        <dbReference type="EMBL" id="KHA58806.1"/>
    </source>
</evidence>
<protein>
    <submittedName>
        <fullName evidence="8">Nitrite reductase</fullName>
    </submittedName>
</protein>
<dbReference type="Pfam" id="PF03916">
    <property type="entry name" value="NrfD"/>
    <property type="match status" value="1"/>
</dbReference>
<keyword evidence="6 7" id="KW-0472">Membrane</keyword>
<reference evidence="8 9" key="1">
    <citation type="submission" date="2014-10" db="EMBL/GenBank/DDBJ databases">
        <title>Genome sequencing of Vibrio variabilis T01.</title>
        <authorList>
            <person name="Chan K.-G."/>
            <person name="Mohamad N.I."/>
        </authorList>
    </citation>
    <scope>NUCLEOTIDE SEQUENCE [LARGE SCALE GENOMIC DNA]</scope>
    <source>
        <strain evidence="8 9">T01</strain>
    </source>
</reference>
<dbReference type="InterPro" id="IPR017566">
    <property type="entry name" value="NrfD"/>
</dbReference>
<dbReference type="RefSeq" id="WP_038217734.1">
    <property type="nucleotide sequence ID" value="NZ_JRWM01000041.1"/>
</dbReference>
<evidence type="ECO:0000256" key="4">
    <source>
        <dbReference type="ARBA" id="ARBA00022692"/>
    </source>
</evidence>
<keyword evidence="3" id="KW-1003">Cell membrane</keyword>
<dbReference type="PANTHER" id="PTHR34856:SF2">
    <property type="entry name" value="PROTEIN NRFD"/>
    <property type="match status" value="1"/>
</dbReference>
<gene>
    <name evidence="8" type="ORF">NL53_19855</name>
</gene>
<feature type="transmembrane region" description="Helical" evidence="7">
    <location>
        <begin position="185"/>
        <end position="208"/>
    </location>
</feature>
<organism evidence="8 9">
    <name type="scientific">Vibrio variabilis</name>
    <dbReference type="NCBI Taxonomy" id="990271"/>
    <lineage>
        <taxon>Bacteria</taxon>
        <taxon>Pseudomonadati</taxon>
        <taxon>Pseudomonadota</taxon>
        <taxon>Gammaproteobacteria</taxon>
        <taxon>Vibrionales</taxon>
        <taxon>Vibrionaceae</taxon>
        <taxon>Vibrio</taxon>
    </lineage>
</organism>
<accession>A0ABR4Y696</accession>
<evidence type="ECO:0000256" key="3">
    <source>
        <dbReference type="ARBA" id="ARBA00022475"/>
    </source>
</evidence>
<feature type="transmembrane region" description="Helical" evidence="7">
    <location>
        <begin position="228"/>
        <end position="245"/>
    </location>
</feature>
<dbReference type="Gene3D" id="1.20.1630.10">
    <property type="entry name" value="Formate dehydrogenase/DMSO reductase domain"/>
    <property type="match status" value="1"/>
</dbReference>
<comment type="caution">
    <text evidence="8">The sequence shown here is derived from an EMBL/GenBank/DDBJ whole genome shotgun (WGS) entry which is preliminary data.</text>
</comment>
<keyword evidence="9" id="KW-1185">Reference proteome</keyword>
<evidence type="ECO:0000256" key="6">
    <source>
        <dbReference type="ARBA" id="ARBA00023136"/>
    </source>
</evidence>
<dbReference type="NCBIfam" id="TIGR03148">
    <property type="entry name" value="cyt_nit_nrfD"/>
    <property type="match status" value="1"/>
</dbReference>
<feature type="transmembrane region" description="Helical" evidence="7">
    <location>
        <begin position="94"/>
        <end position="117"/>
    </location>
</feature>
<evidence type="ECO:0000256" key="7">
    <source>
        <dbReference type="SAM" id="Phobius"/>
    </source>
</evidence>
<keyword evidence="5 7" id="KW-1133">Transmembrane helix</keyword>
<name>A0ABR4Y696_9VIBR</name>
<evidence type="ECO:0000256" key="1">
    <source>
        <dbReference type="ARBA" id="ARBA00004651"/>
    </source>
</evidence>